<dbReference type="KEGG" id="srd:SD10_08360"/>
<gene>
    <name evidence="1" type="ORF">SD10_08360</name>
</gene>
<reference evidence="1 2" key="1">
    <citation type="journal article" date="2014" name="Curr. Microbiol.">
        <title>Spirosoma radiotolerans sp. nov., a gamma-radiation-resistant bacterium isolated from gamma ray-irradiated soil.</title>
        <authorList>
            <person name="Lee J.J."/>
            <person name="Srinivasan S."/>
            <person name="Lim S."/>
            <person name="Joe M."/>
            <person name="Im S."/>
            <person name="Bae S.I."/>
            <person name="Park K.R."/>
            <person name="Han J.H."/>
            <person name="Park S.H."/>
            <person name="Joo B.M."/>
            <person name="Park S.J."/>
            <person name="Kim M.K."/>
        </authorList>
    </citation>
    <scope>NUCLEOTIDE SEQUENCE [LARGE SCALE GENOMIC DNA]</scope>
    <source>
        <strain evidence="1 2">DG5A</strain>
    </source>
</reference>
<dbReference type="PATRIC" id="fig|1379870.5.peg.1823"/>
<evidence type="ECO:0000313" key="1">
    <source>
        <dbReference type="EMBL" id="AKD54910.1"/>
    </source>
</evidence>
<dbReference type="Proteomes" id="UP000033054">
    <property type="component" value="Chromosome"/>
</dbReference>
<name>A0A0E3ZU19_9BACT</name>
<evidence type="ECO:0000313" key="2">
    <source>
        <dbReference type="Proteomes" id="UP000033054"/>
    </source>
</evidence>
<proteinExistence type="predicted"/>
<dbReference type="AlphaFoldDB" id="A0A0E3ZU19"/>
<evidence type="ECO:0008006" key="3">
    <source>
        <dbReference type="Google" id="ProtNLM"/>
    </source>
</evidence>
<accession>A0A0E3ZU19</accession>
<dbReference type="EMBL" id="CP010429">
    <property type="protein sequence ID" value="AKD54910.1"/>
    <property type="molecule type" value="Genomic_DNA"/>
</dbReference>
<sequence length="133" mass="15641">MDILQKDIVLRTIDAAIGKQQVVQIKLKNTWRTVEPYLVGLHRVTRSPVLYGYCRDVVPDYKTPSRWEIFYLDEVDFAELTSYSFQPHIDYTGRMESIQPVHRRIKPLLDELATGCWPVRTLHSSPRKIRLSR</sequence>
<protein>
    <recommendedName>
        <fullName evidence="3">WYL domain-containing protein</fullName>
    </recommendedName>
</protein>
<keyword evidence="2" id="KW-1185">Reference proteome</keyword>
<organism evidence="1 2">
    <name type="scientific">Spirosoma radiotolerans</name>
    <dbReference type="NCBI Taxonomy" id="1379870"/>
    <lineage>
        <taxon>Bacteria</taxon>
        <taxon>Pseudomonadati</taxon>
        <taxon>Bacteroidota</taxon>
        <taxon>Cytophagia</taxon>
        <taxon>Cytophagales</taxon>
        <taxon>Cytophagaceae</taxon>
        <taxon>Spirosoma</taxon>
    </lineage>
</organism>
<dbReference type="HOGENOM" id="CLU_157292_0_0_10"/>